<dbReference type="AlphaFoldDB" id="A0A2C9UXV2"/>
<dbReference type="EMBL" id="CM004397">
    <property type="protein sequence ID" value="OAY36657.1"/>
    <property type="molecule type" value="Genomic_DNA"/>
</dbReference>
<evidence type="ECO:0000313" key="4">
    <source>
        <dbReference type="Proteomes" id="UP000091857"/>
    </source>
</evidence>
<dbReference type="SUPFAM" id="SSF52499">
    <property type="entry name" value="Isochorismatase-like hydrolases"/>
    <property type="match status" value="1"/>
</dbReference>
<organism evidence="3 4">
    <name type="scientific">Manihot esculenta</name>
    <name type="common">Cassava</name>
    <name type="synonym">Jatropha manihot</name>
    <dbReference type="NCBI Taxonomy" id="3983"/>
    <lineage>
        <taxon>Eukaryota</taxon>
        <taxon>Viridiplantae</taxon>
        <taxon>Streptophyta</taxon>
        <taxon>Embryophyta</taxon>
        <taxon>Tracheophyta</taxon>
        <taxon>Spermatophyta</taxon>
        <taxon>Magnoliopsida</taxon>
        <taxon>eudicotyledons</taxon>
        <taxon>Gunneridae</taxon>
        <taxon>Pentapetalae</taxon>
        <taxon>rosids</taxon>
        <taxon>fabids</taxon>
        <taxon>Malpighiales</taxon>
        <taxon>Euphorbiaceae</taxon>
        <taxon>Crotonoideae</taxon>
        <taxon>Manihoteae</taxon>
        <taxon>Manihot</taxon>
    </lineage>
</organism>
<evidence type="ECO:0000259" key="2">
    <source>
        <dbReference type="Pfam" id="PF00857"/>
    </source>
</evidence>
<dbReference type="Pfam" id="PF00857">
    <property type="entry name" value="Isochorismatase"/>
    <property type="match status" value="1"/>
</dbReference>
<keyword evidence="4" id="KW-1185">Reference proteome</keyword>
<evidence type="ECO:0000313" key="3">
    <source>
        <dbReference type="EMBL" id="OAY36657.1"/>
    </source>
</evidence>
<dbReference type="Gramene" id="Manes.11G037100.1.v8.1">
    <property type="protein sequence ID" value="Manes.11G037100.1.v8.1.CDS"/>
    <property type="gene ID" value="Manes.11G037100.v8.1"/>
</dbReference>
<proteinExistence type="inferred from homology"/>
<dbReference type="Gene3D" id="3.40.50.850">
    <property type="entry name" value="Isochorismatase-like"/>
    <property type="match status" value="1"/>
</dbReference>
<gene>
    <name evidence="3" type="ORF">MANES_11G037100v8</name>
</gene>
<comment type="similarity">
    <text evidence="1">Belongs to the isochorismatase family.</text>
</comment>
<name>A0A2C9UXV2_MANES</name>
<feature type="domain" description="Isochorismatase-like" evidence="2">
    <location>
        <begin position="8"/>
        <end position="101"/>
    </location>
</feature>
<comment type="caution">
    <text evidence="3">The sequence shown here is derived from an EMBL/GenBank/DDBJ whole genome shotgun (WGS) entry which is preliminary data.</text>
</comment>
<accession>A0A2C9UXV2</accession>
<evidence type="ECO:0000256" key="1">
    <source>
        <dbReference type="ARBA" id="ARBA00006336"/>
    </source>
</evidence>
<reference evidence="4" key="1">
    <citation type="journal article" date="2016" name="Nat. Biotechnol.">
        <title>Sequencing wild and cultivated cassava and related species reveals extensive interspecific hybridization and genetic diversity.</title>
        <authorList>
            <person name="Bredeson J.V."/>
            <person name="Lyons J.B."/>
            <person name="Prochnik S.E."/>
            <person name="Wu G.A."/>
            <person name="Ha C.M."/>
            <person name="Edsinger-Gonzales E."/>
            <person name="Grimwood J."/>
            <person name="Schmutz J."/>
            <person name="Rabbi I.Y."/>
            <person name="Egesi C."/>
            <person name="Nauluvula P."/>
            <person name="Lebot V."/>
            <person name="Ndunguru J."/>
            <person name="Mkamilo G."/>
            <person name="Bart R.S."/>
            <person name="Setter T.L."/>
            <person name="Gleadow R.M."/>
            <person name="Kulakow P."/>
            <person name="Ferguson M.E."/>
            <person name="Rounsley S."/>
            <person name="Rokhsar D.S."/>
        </authorList>
    </citation>
    <scope>NUCLEOTIDE SEQUENCE [LARGE SCALE GENOMIC DNA]</scope>
    <source>
        <strain evidence="4">cv. AM560-2</strain>
    </source>
</reference>
<protein>
    <recommendedName>
        <fullName evidence="2">Isochorismatase-like domain-containing protein</fullName>
    </recommendedName>
</protein>
<dbReference type="PANTHER" id="PTHR47044">
    <property type="entry name" value="OS02G0276400 PROTEIN"/>
    <property type="match status" value="1"/>
</dbReference>
<dbReference type="InterPro" id="IPR036380">
    <property type="entry name" value="Isochorismatase-like_sf"/>
</dbReference>
<sequence>MADKWKETALCVIDMQNDFILEDGLMRVDGGKAIVPNVIKAVEIARQGGVFVVWGVPEHDPLGRDRQLFCRHLYKDAELVDGLLMKESDNKLVKARFSAFFFWYNHRCSNSKLHSQTVLDAVALNYQNVSVVVDATAAATPDIHVVIYS</sequence>
<dbReference type="InterPro" id="IPR000868">
    <property type="entry name" value="Isochorismatase-like_dom"/>
</dbReference>
<dbReference type="Proteomes" id="UP000091857">
    <property type="component" value="Chromosome 11"/>
</dbReference>
<dbReference type="STRING" id="3983.A0A2C9UXV2"/>